<sequence length="248" mass="28886">MGHRLYMQSRSKNNDVKNDVKLCTLNEGTSDEPNASLIADYITLPDNIFGSEFTHLFYEMVHFRPFVWLFLVLAVVILSVVYCHNNVFYNLIALVVIPYFMCLFAVIAFNQQISDESFKIKLLMEVITYKPAVKGREWRTITYNMNQYLFCNGLWTTPYYFYSEMRCSDFFRTLIRGRNYGTPSDSSTSEAENTQPEMPAAASSNDAARSHIFSPDPIFEAYYLKAAKVEREAQRKYWRSQYPNTDIP</sequence>
<feature type="transmembrane region" description="Helical" evidence="2">
    <location>
        <begin position="66"/>
        <end position="82"/>
    </location>
</feature>
<gene>
    <name evidence="3" type="primary">SUVC01G0740</name>
    <name evidence="3" type="ORF">SUVC_01G0740</name>
</gene>
<evidence type="ECO:0000313" key="4">
    <source>
        <dbReference type="Proteomes" id="UP001162090"/>
    </source>
</evidence>
<evidence type="ECO:0000256" key="1">
    <source>
        <dbReference type="SAM" id="MobiDB-lite"/>
    </source>
</evidence>
<keyword evidence="2" id="KW-1133">Transmembrane helix</keyword>
<reference evidence="3" key="1">
    <citation type="submission" date="2022-10" db="EMBL/GenBank/DDBJ databases">
        <authorList>
            <person name="Byrne P K."/>
        </authorList>
    </citation>
    <scope>NUCLEOTIDE SEQUENCE</scope>
    <source>
        <strain evidence="3">CBS7001</strain>
    </source>
</reference>
<protein>
    <submittedName>
        <fullName evidence="3">Uncharacterized protein</fullName>
    </submittedName>
</protein>
<feature type="transmembrane region" description="Helical" evidence="2">
    <location>
        <begin position="88"/>
        <end position="109"/>
    </location>
</feature>
<feature type="compositionally biased region" description="Polar residues" evidence="1">
    <location>
        <begin position="181"/>
        <end position="207"/>
    </location>
</feature>
<dbReference type="Pfam" id="PF00674">
    <property type="entry name" value="DUP"/>
    <property type="match status" value="1"/>
</dbReference>
<proteinExistence type="predicted"/>
<dbReference type="AlphaFoldDB" id="A0AA35JBL8"/>
<evidence type="ECO:0000313" key="3">
    <source>
        <dbReference type="EMBL" id="CAI4054347.1"/>
    </source>
</evidence>
<dbReference type="Proteomes" id="UP001162090">
    <property type="component" value="Chromosome 1"/>
</dbReference>
<organism evidence="3 4">
    <name type="scientific">Saccharomyces uvarum</name>
    <name type="common">Yeast</name>
    <name type="synonym">Saccharomyces bayanus var. uvarum</name>
    <dbReference type="NCBI Taxonomy" id="230603"/>
    <lineage>
        <taxon>Eukaryota</taxon>
        <taxon>Fungi</taxon>
        <taxon>Dikarya</taxon>
        <taxon>Ascomycota</taxon>
        <taxon>Saccharomycotina</taxon>
        <taxon>Saccharomycetes</taxon>
        <taxon>Saccharomycetales</taxon>
        <taxon>Saccharomycetaceae</taxon>
        <taxon>Saccharomyces</taxon>
    </lineage>
</organism>
<evidence type="ECO:0000256" key="2">
    <source>
        <dbReference type="SAM" id="Phobius"/>
    </source>
</evidence>
<dbReference type="InterPro" id="IPR001142">
    <property type="entry name" value="DUP/COS"/>
</dbReference>
<accession>A0AA35JBL8</accession>
<dbReference type="EMBL" id="OX365912">
    <property type="protein sequence ID" value="CAI4054347.1"/>
    <property type="molecule type" value="Genomic_DNA"/>
</dbReference>
<keyword evidence="2" id="KW-0472">Membrane</keyword>
<feature type="region of interest" description="Disordered" evidence="1">
    <location>
        <begin position="181"/>
        <end position="208"/>
    </location>
</feature>
<name>A0AA35JBL8_SACUV</name>
<keyword evidence="2" id="KW-0812">Transmembrane</keyword>